<dbReference type="GO" id="GO:0016740">
    <property type="term" value="F:transferase activity"/>
    <property type="evidence" value="ECO:0007669"/>
    <property type="project" value="UniProtKB-KW"/>
</dbReference>
<evidence type="ECO:0000313" key="2">
    <source>
        <dbReference type="Proteomes" id="UP000245539"/>
    </source>
</evidence>
<dbReference type="Pfam" id="PF10127">
    <property type="entry name" value="RlaP"/>
    <property type="match status" value="1"/>
</dbReference>
<name>A0A317CGS5_9GAMM</name>
<dbReference type="OrthoDB" id="243791at2"/>
<keyword evidence="1" id="KW-0808">Transferase</keyword>
<dbReference type="PANTHER" id="PTHR34817">
    <property type="entry name" value="NUCLEOTIDYLTRANSFERASE"/>
    <property type="match status" value="1"/>
</dbReference>
<reference evidence="1 2" key="1">
    <citation type="submission" date="2018-05" db="EMBL/GenBank/DDBJ databases">
        <title>Leucothrix arctica sp. nov., isolated from Arctic seawater.</title>
        <authorList>
            <person name="Choi A."/>
            <person name="Baek K."/>
        </authorList>
    </citation>
    <scope>NUCLEOTIDE SEQUENCE [LARGE SCALE GENOMIC DNA]</scope>
    <source>
        <strain evidence="1 2">JCM 18388</strain>
    </source>
</reference>
<evidence type="ECO:0000313" key="1">
    <source>
        <dbReference type="EMBL" id="PWQ95510.1"/>
    </source>
</evidence>
<protein>
    <submittedName>
        <fullName evidence="1">Nucleotidyltransferase</fullName>
    </submittedName>
</protein>
<dbReference type="InterPro" id="IPR018775">
    <property type="entry name" value="RlaP"/>
</dbReference>
<accession>A0A317CGS5</accession>
<dbReference type="Proteomes" id="UP000245539">
    <property type="component" value="Unassembled WGS sequence"/>
</dbReference>
<gene>
    <name evidence="1" type="ORF">DKW60_14800</name>
</gene>
<organism evidence="1 2">
    <name type="scientific">Leucothrix pacifica</name>
    <dbReference type="NCBI Taxonomy" id="1247513"/>
    <lineage>
        <taxon>Bacteria</taxon>
        <taxon>Pseudomonadati</taxon>
        <taxon>Pseudomonadota</taxon>
        <taxon>Gammaproteobacteria</taxon>
        <taxon>Thiotrichales</taxon>
        <taxon>Thiotrichaceae</taxon>
        <taxon>Leucothrix</taxon>
    </lineage>
</organism>
<sequence length="290" mass="33287">MLPGAPKFLKSAIQYEVIMGSMAYGVSNDSSDMDVYGFAIPPKDYVFPQLRGEIPGFDSFSLKFEQYQQHHIVDPDALGGKGREYDFTIYSIVKYFRLLADNNPNIIDSLFVPDNCVLHSSDIGDMVRDNRRLFLHKGCWAKFKGYAYGQMHKIRTKKPKGKRKAGVEEFGYDLKFAYHVVRLLDEVEQLLVSHDMDLRRNAAQLKSIRRGEWSLLQLEDYFKQKEADLEKVYLASTLPDHADTDAIRQLLIDCLEQHFGSLGTVVTQSNAAELAMRDIQAILTRYQEKR</sequence>
<dbReference type="PANTHER" id="PTHR34817:SF1">
    <property type="entry name" value="NUCLEOTIDYLTRANSFERASE"/>
    <property type="match status" value="1"/>
</dbReference>
<comment type="caution">
    <text evidence="1">The sequence shown here is derived from an EMBL/GenBank/DDBJ whole genome shotgun (WGS) entry which is preliminary data.</text>
</comment>
<proteinExistence type="predicted"/>
<keyword evidence="2" id="KW-1185">Reference proteome</keyword>
<dbReference type="AlphaFoldDB" id="A0A317CGS5"/>
<dbReference type="EMBL" id="QGKM01000045">
    <property type="protein sequence ID" value="PWQ95510.1"/>
    <property type="molecule type" value="Genomic_DNA"/>
</dbReference>